<gene>
    <name evidence="2" type="ORF">SAY87_009016</name>
</gene>
<dbReference type="SUPFAM" id="SSF55961">
    <property type="entry name" value="Bet v1-like"/>
    <property type="match status" value="1"/>
</dbReference>
<evidence type="ECO:0000313" key="3">
    <source>
        <dbReference type="Proteomes" id="UP001345219"/>
    </source>
</evidence>
<dbReference type="Proteomes" id="UP001345219">
    <property type="component" value="Chromosome 8"/>
</dbReference>
<evidence type="ECO:0000256" key="1">
    <source>
        <dbReference type="SAM" id="MobiDB-lite"/>
    </source>
</evidence>
<protein>
    <recommendedName>
        <fullName evidence="4">START domain-containing protein</fullName>
    </recommendedName>
</protein>
<feature type="region of interest" description="Disordered" evidence="1">
    <location>
        <begin position="402"/>
        <end position="428"/>
    </location>
</feature>
<dbReference type="InterPro" id="IPR023393">
    <property type="entry name" value="START-like_dom_sf"/>
</dbReference>
<feature type="compositionally biased region" description="Basic and acidic residues" evidence="1">
    <location>
        <begin position="495"/>
        <end position="517"/>
    </location>
</feature>
<proteinExistence type="predicted"/>
<dbReference type="PANTHER" id="PTHR34560:SF1">
    <property type="entry name" value="START DOMAIN-CONTAINING PROTEIN"/>
    <property type="match status" value="1"/>
</dbReference>
<feature type="region of interest" description="Disordered" evidence="1">
    <location>
        <begin position="476"/>
        <end position="529"/>
    </location>
</feature>
<comment type="caution">
    <text evidence="2">The sequence shown here is derived from an EMBL/GenBank/DDBJ whole genome shotgun (WGS) entry which is preliminary data.</text>
</comment>
<evidence type="ECO:0008006" key="4">
    <source>
        <dbReference type="Google" id="ProtNLM"/>
    </source>
</evidence>
<feature type="compositionally biased region" description="Basic and acidic residues" evidence="1">
    <location>
        <begin position="412"/>
        <end position="421"/>
    </location>
</feature>
<dbReference type="EMBL" id="JAXIOK010000014">
    <property type="protein sequence ID" value="KAK4755259.1"/>
    <property type="molecule type" value="Genomic_DNA"/>
</dbReference>
<accession>A0AAN7JXB2</accession>
<reference evidence="2 3" key="1">
    <citation type="journal article" date="2023" name="Hortic Res">
        <title>Pangenome of water caltrop reveals structural variations and asymmetric subgenome divergence after allopolyploidization.</title>
        <authorList>
            <person name="Zhang X."/>
            <person name="Chen Y."/>
            <person name="Wang L."/>
            <person name="Yuan Y."/>
            <person name="Fang M."/>
            <person name="Shi L."/>
            <person name="Lu R."/>
            <person name="Comes H.P."/>
            <person name="Ma Y."/>
            <person name="Chen Y."/>
            <person name="Huang G."/>
            <person name="Zhou Y."/>
            <person name="Zheng Z."/>
            <person name="Qiu Y."/>
        </authorList>
    </citation>
    <scope>NUCLEOTIDE SEQUENCE [LARGE SCALE GENOMIC DNA]</scope>
    <source>
        <tissue evidence="2">Roots</tissue>
    </source>
</reference>
<keyword evidence="3" id="KW-1185">Reference proteome</keyword>
<evidence type="ECO:0000313" key="2">
    <source>
        <dbReference type="EMBL" id="KAK4755259.1"/>
    </source>
</evidence>
<name>A0AAN7JXB2_9MYRT</name>
<organism evidence="2 3">
    <name type="scientific">Trapa incisa</name>
    <dbReference type="NCBI Taxonomy" id="236973"/>
    <lineage>
        <taxon>Eukaryota</taxon>
        <taxon>Viridiplantae</taxon>
        <taxon>Streptophyta</taxon>
        <taxon>Embryophyta</taxon>
        <taxon>Tracheophyta</taxon>
        <taxon>Spermatophyta</taxon>
        <taxon>Magnoliopsida</taxon>
        <taxon>eudicotyledons</taxon>
        <taxon>Gunneridae</taxon>
        <taxon>Pentapetalae</taxon>
        <taxon>rosids</taxon>
        <taxon>malvids</taxon>
        <taxon>Myrtales</taxon>
        <taxon>Lythraceae</taxon>
        <taxon>Trapa</taxon>
    </lineage>
</organism>
<dbReference type="AlphaFoldDB" id="A0AAN7JXB2"/>
<sequence length="612" mass="69125">MTLLWIKAPQSHNHPCQSLIVDERMESGGRISQYRNRLDKTLASPHLTNADTLKSLVKTHLLSTTLTGAEECSEGLLEKRTSEVSNFLDMLRSASVKTEGTKAAERSHAEWKLKQDNEEFRVMYREGPPGSPFHTLLVEGYIDGPIDACLCVSWESSLYKKWWPQYHVPTFKIVSSHRLLKLRIGDEISLVRVKVSWPLSTREALVQFFVFEYFQDEMIIVLMNTVNESENIDISTHGYNRDMIPEAKDVVRIGTVGGFALQKVNTNRSYFRTIANVDLKLDFVPPSLINFISRQLIGSGFKLYQKAISTVFSSDEEFKKALGGPLYSRIRDALYCTAEHNLKLEDKVPMNDEDGHEGDVGETSIFEVIQEHRKEMAEETIEKILIDQSEGQITASQNISTASCEIEEEGTEDSRSQEGSHGRSKKRDYISPEVEEALGTLDNVIAAVREYGWNAHSRSRTLSGKDAKCLEDAKTEKSTLADGIVSSGHQSADQISKKDIGERHLDEMRDSSNDRSLRSKKSNSLREVNHNKVAPASPLENLMVPSLVERAAPYTTENGKTEELSHIMNGSIIKTGEETKENGLKGRKKSRNRWKYSLWCFRFHPCSRQSVA</sequence>
<dbReference type="PANTHER" id="PTHR34560">
    <property type="entry name" value="POLYKETIDE CYCLASE/DEHYDRASE/LIPID TRANSPORT SUPERFAMILY PROTEIN"/>
    <property type="match status" value="1"/>
</dbReference>
<dbReference type="Gene3D" id="3.30.530.20">
    <property type="match status" value="1"/>
</dbReference>